<dbReference type="AlphaFoldDB" id="A0A9D2SSL3"/>
<gene>
    <name evidence="1" type="ORF">H9758_03665</name>
</gene>
<evidence type="ECO:0000313" key="2">
    <source>
        <dbReference type="Proteomes" id="UP000823890"/>
    </source>
</evidence>
<dbReference type="Proteomes" id="UP000823890">
    <property type="component" value="Unassembled WGS sequence"/>
</dbReference>
<organism evidence="1 2">
    <name type="scientific">Candidatus Mediterraneibacter faecipullorum</name>
    <dbReference type="NCBI Taxonomy" id="2838670"/>
    <lineage>
        <taxon>Bacteria</taxon>
        <taxon>Bacillati</taxon>
        <taxon>Bacillota</taxon>
        <taxon>Clostridia</taxon>
        <taxon>Lachnospirales</taxon>
        <taxon>Lachnospiraceae</taxon>
        <taxon>Mediterraneibacter</taxon>
    </lineage>
</organism>
<evidence type="ECO:0000313" key="1">
    <source>
        <dbReference type="EMBL" id="HJC33672.1"/>
    </source>
</evidence>
<protein>
    <submittedName>
        <fullName evidence="1">Uncharacterized protein</fullName>
    </submittedName>
</protein>
<reference evidence="1" key="1">
    <citation type="journal article" date="2021" name="PeerJ">
        <title>Extensive microbial diversity within the chicken gut microbiome revealed by metagenomics and culture.</title>
        <authorList>
            <person name="Gilroy R."/>
            <person name="Ravi A."/>
            <person name="Getino M."/>
            <person name="Pursley I."/>
            <person name="Horton D.L."/>
            <person name="Alikhan N.F."/>
            <person name="Baker D."/>
            <person name="Gharbi K."/>
            <person name="Hall N."/>
            <person name="Watson M."/>
            <person name="Adriaenssens E.M."/>
            <person name="Foster-Nyarko E."/>
            <person name="Jarju S."/>
            <person name="Secka A."/>
            <person name="Antonio M."/>
            <person name="Oren A."/>
            <person name="Chaudhuri R.R."/>
            <person name="La Ragione R."/>
            <person name="Hildebrand F."/>
            <person name="Pallen M.J."/>
        </authorList>
    </citation>
    <scope>NUCLEOTIDE SEQUENCE</scope>
    <source>
        <strain evidence="1">ChiW19-954</strain>
    </source>
</reference>
<sequence>MKEVEIPESAGAAHMGGTHHVSVIVCRRFCWRCGEGNAVKGKEGDLICRMK</sequence>
<dbReference type="EMBL" id="DWWO01000040">
    <property type="protein sequence ID" value="HJC33672.1"/>
    <property type="molecule type" value="Genomic_DNA"/>
</dbReference>
<reference evidence="1" key="2">
    <citation type="submission" date="2021-04" db="EMBL/GenBank/DDBJ databases">
        <authorList>
            <person name="Gilroy R."/>
        </authorList>
    </citation>
    <scope>NUCLEOTIDE SEQUENCE</scope>
    <source>
        <strain evidence="1">ChiW19-954</strain>
    </source>
</reference>
<accession>A0A9D2SSL3</accession>
<comment type="caution">
    <text evidence="1">The sequence shown here is derived from an EMBL/GenBank/DDBJ whole genome shotgun (WGS) entry which is preliminary data.</text>
</comment>
<name>A0A9D2SSL3_9FIRM</name>
<proteinExistence type="predicted"/>